<name>A0A3L8D7K6_OOCBI</name>
<evidence type="ECO:0000313" key="4">
    <source>
        <dbReference type="EMBL" id="RLU16052.1"/>
    </source>
</evidence>
<dbReference type="InterPro" id="IPR000073">
    <property type="entry name" value="AB_hydrolase_1"/>
</dbReference>
<comment type="caution">
    <text evidence="4">The sequence shown here is derived from an EMBL/GenBank/DDBJ whole genome shotgun (WGS) entry which is preliminary data.</text>
</comment>
<keyword evidence="1" id="KW-0442">Lipid degradation</keyword>
<reference evidence="4" key="1">
    <citation type="journal article" date="2018" name="Genome Res.">
        <title>The genomic architecture and molecular evolution of ant odorant receptors.</title>
        <authorList>
            <person name="McKenzie S.K."/>
            <person name="Kronauer D.J.C."/>
        </authorList>
    </citation>
    <scope>NUCLEOTIDE SEQUENCE [LARGE SCALE GENOMIC DNA]</scope>
    <source>
        <strain evidence="4">Clonal line C1</strain>
    </source>
</reference>
<evidence type="ECO:0000259" key="3">
    <source>
        <dbReference type="Pfam" id="PF00561"/>
    </source>
</evidence>
<dbReference type="GO" id="GO:0016042">
    <property type="term" value="P:lipid catabolic process"/>
    <property type="evidence" value="ECO:0007669"/>
    <property type="project" value="UniProtKB-KW"/>
</dbReference>
<reference evidence="4" key="2">
    <citation type="submission" date="2018-07" db="EMBL/GenBank/DDBJ databases">
        <authorList>
            <person name="Mckenzie S.K."/>
            <person name="Kronauer D.J.C."/>
        </authorList>
    </citation>
    <scope>NUCLEOTIDE SEQUENCE</scope>
    <source>
        <strain evidence="4">Clonal line C1</strain>
    </source>
</reference>
<dbReference type="Pfam" id="PF00561">
    <property type="entry name" value="Abhydrolase_1"/>
    <property type="match status" value="1"/>
</dbReference>
<dbReference type="Proteomes" id="UP000279307">
    <property type="component" value="Chromosome 12"/>
</dbReference>
<accession>A0A3L8D7K6</accession>
<protein>
    <recommendedName>
        <fullName evidence="3">AB hydrolase-1 domain-containing protein</fullName>
    </recommendedName>
</protein>
<evidence type="ECO:0000256" key="1">
    <source>
        <dbReference type="ARBA" id="ARBA00022963"/>
    </source>
</evidence>
<feature type="domain" description="AB hydrolase-1" evidence="3">
    <location>
        <begin position="14"/>
        <end position="71"/>
    </location>
</feature>
<keyword evidence="2" id="KW-0443">Lipid metabolism</keyword>
<sequence length="151" mass="17135">MTVYDHKYWQFSFHEMGTMDLPTMLDYVLNYTQQESLNYIGYSMGTTSLFILLSTKPEYNAKIRLAICLAPVALWIKISPTFHDIISIIPPLKQFLENYEVYDIFPQSLITVTGGKILCNDKAVTQVICIAITFLLAGSDPKQLNTVSLIV</sequence>
<organism evidence="4">
    <name type="scientific">Ooceraea biroi</name>
    <name type="common">Clonal raider ant</name>
    <name type="synonym">Cerapachys biroi</name>
    <dbReference type="NCBI Taxonomy" id="2015173"/>
    <lineage>
        <taxon>Eukaryota</taxon>
        <taxon>Metazoa</taxon>
        <taxon>Ecdysozoa</taxon>
        <taxon>Arthropoda</taxon>
        <taxon>Hexapoda</taxon>
        <taxon>Insecta</taxon>
        <taxon>Pterygota</taxon>
        <taxon>Neoptera</taxon>
        <taxon>Endopterygota</taxon>
        <taxon>Hymenoptera</taxon>
        <taxon>Apocrita</taxon>
        <taxon>Aculeata</taxon>
        <taxon>Formicoidea</taxon>
        <taxon>Formicidae</taxon>
        <taxon>Dorylinae</taxon>
        <taxon>Ooceraea</taxon>
    </lineage>
</organism>
<gene>
    <name evidence="4" type="ORF">DMN91_011810</name>
</gene>
<proteinExistence type="predicted"/>
<dbReference type="OrthoDB" id="9974421at2759"/>
<dbReference type="InterPro" id="IPR029058">
    <property type="entry name" value="AB_hydrolase_fold"/>
</dbReference>
<dbReference type="Gene3D" id="3.40.50.1820">
    <property type="entry name" value="alpha/beta hydrolase"/>
    <property type="match status" value="1"/>
</dbReference>
<dbReference type="PANTHER" id="PTHR11005">
    <property type="entry name" value="LYSOSOMAL ACID LIPASE-RELATED"/>
    <property type="match status" value="1"/>
</dbReference>
<evidence type="ECO:0000256" key="2">
    <source>
        <dbReference type="ARBA" id="ARBA00023098"/>
    </source>
</evidence>
<dbReference type="SUPFAM" id="SSF53474">
    <property type="entry name" value="alpha/beta-Hydrolases"/>
    <property type="match status" value="1"/>
</dbReference>
<dbReference type="EMBL" id="QOIP01000012">
    <property type="protein sequence ID" value="RLU16052.1"/>
    <property type="molecule type" value="Genomic_DNA"/>
</dbReference>
<dbReference type="AlphaFoldDB" id="A0A3L8D7K6"/>